<organism evidence="2 3">
    <name type="scientific">Faecalibacillus intestinalis</name>
    <dbReference type="NCBI Taxonomy" id="1982626"/>
    <lineage>
        <taxon>Bacteria</taxon>
        <taxon>Bacillati</taxon>
        <taxon>Bacillota</taxon>
        <taxon>Erysipelotrichia</taxon>
        <taxon>Erysipelotrichales</taxon>
        <taxon>Coprobacillaceae</taxon>
        <taxon>Faecalibacillus</taxon>
    </lineage>
</organism>
<keyword evidence="1" id="KW-1133">Transmembrane helix</keyword>
<reference evidence="2" key="1">
    <citation type="submission" date="2022-06" db="EMBL/GenBank/DDBJ databases">
        <title>Isolation of gut microbiota from human fecal samples.</title>
        <authorList>
            <person name="Pamer E.G."/>
            <person name="Barat B."/>
            <person name="Waligurski E."/>
            <person name="Medina S."/>
            <person name="Paddock L."/>
            <person name="Mostad J."/>
        </authorList>
    </citation>
    <scope>NUCLEOTIDE SEQUENCE</scope>
    <source>
        <strain evidence="2">DFI.6.24</strain>
    </source>
</reference>
<comment type="caution">
    <text evidence="2">The sequence shown here is derived from an EMBL/GenBank/DDBJ whole genome shotgun (WGS) entry which is preliminary data.</text>
</comment>
<feature type="transmembrane region" description="Helical" evidence="1">
    <location>
        <begin position="14"/>
        <end position="34"/>
    </location>
</feature>
<dbReference type="EMBL" id="JANGBO010000001">
    <property type="protein sequence ID" value="MCQ5060659.1"/>
    <property type="molecule type" value="Genomic_DNA"/>
</dbReference>
<dbReference type="AlphaFoldDB" id="A0AAP2UFV4"/>
<evidence type="ECO:0000313" key="2">
    <source>
        <dbReference type="EMBL" id="MCQ5060659.1"/>
    </source>
</evidence>
<dbReference type="RefSeq" id="WP_117346998.1">
    <property type="nucleotide sequence ID" value="NZ_JAJDKX010000001.1"/>
</dbReference>
<proteinExistence type="predicted"/>
<sequence length="203" mass="23109">MTQVNEVLGKYGNILDLISIIIAIIALIISIISYRISTQKADLFLTYQVYDVNKYNEFYENDKGIIKLNIDEPIKDSLRNKDGYVVTITRPGSEVIFNLENRGKVAAKNPVINFKFNNFELSYFDENGWQGISHNHVLGTWSEIRWQPADNTVIHKGIPKSFKNFSFSKSIIYDNANIEVIISADNANTKSFKIPIEVNEPNG</sequence>
<gene>
    <name evidence="2" type="ORF">NE542_02255</name>
</gene>
<name>A0AAP2UFV4_9FIRM</name>
<keyword evidence="1" id="KW-0812">Transmembrane</keyword>
<dbReference type="Proteomes" id="UP001204814">
    <property type="component" value="Unassembled WGS sequence"/>
</dbReference>
<evidence type="ECO:0000313" key="3">
    <source>
        <dbReference type="Proteomes" id="UP001204814"/>
    </source>
</evidence>
<accession>A0AAP2UFV4</accession>
<keyword evidence="1" id="KW-0472">Membrane</keyword>
<protein>
    <submittedName>
        <fullName evidence="2">Uncharacterized protein</fullName>
    </submittedName>
</protein>
<evidence type="ECO:0000256" key="1">
    <source>
        <dbReference type="SAM" id="Phobius"/>
    </source>
</evidence>